<dbReference type="InterPro" id="IPR041492">
    <property type="entry name" value="HAD_2"/>
</dbReference>
<sequence>MAPAAGGGHLVVVRLDREDTMSSERTPDQDARGRRAALFDVDGTLVDTNYLHTVTWWEAMRQAGHTVGMREIHHTIGMSSDKLMDRLLPEDRDRSQDERISTAHKTLYAEYFPRLPALDGAADLLRTLAERGWYLVLASSASQDELASMRAAIGADEAIGTALSSDDVEEGKPAPDPVEQALERAGVPARDAVFVGDTVWDVVACVKAGVRCIALQSGGIPPELLRDAGADEIYRNPADLLHHLDSSALGR</sequence>
<reference evidence="1 2" key="1">
    <citation type="journal article" date="2019" name="Int. J. Syst. Evol. Microbiol.">
        <title>The Global Catalogue of Microorganisms (GCM) 10K type strain sequencing project: providing services to taxonomists for standard genome sequencing and annotation.</title>
        <authorList>
            <consortium name="The Broad Institute Genomics Platform"/>
            <consortium name="The Broad Institute Genome Sequencing Center for Infectious Disease"/>
            <person name="Wu L."/>
            <person name="Ma J."/>
        </authorList>
    </citation>
    <scope>NUCLEOTIDE SEQUENCE [LARGE SCALE GENOMIC DNA]</scope>
    <source>
        <strain evidence="1 2">JCM 13244</strain>
    </source>
</reference>
<keyword evidence="1" id="KW-0378">Hydrolase</keyword>
<comment type="caution">
    <text evidence="1">The sequence shown here is derived from an EMBL/GenBank/DDBJ whole genome shotgun (WGS) entry which is preliminary data.</text>
</comment>
<gene>
    <name evidence="1" type="ORF">GCM10009680_35190</name>
</gene>
<evidence type="ECO:0000313" key="1">
    <source>
        <dbReference type="EMBL" id="GAA1692534.1"/>
    </source>
</evidence>
<dbReference type="InterPro" id="IPR023214">
    <property type="entry name" value="HAD_sf"/>
</dbReference>
<dbReference type="Proteomes" id="UP001499947">
    <property type="component" value="Unassembled WGS sequence"/>
</dbReference>
<dbReference type="InterPro" id="IPR023198">
    <property type="entry name" value="PGP-like_dom2"/>
</dbReference>
<proteinExistence type="predicted"/>
<dbReference type="PANTHER" id="PTHR43434">
    <property type="entry name" value="PHOSPHOGLYCOLATE PHOSPHATASE"/>
    <property type="match status" value="1"/>
</dbReference>
<keyword evidence="2" id="KW-1185">Reference proteome</keyword>
<dbReference type="SFLD" id="SFLDG01135">
    <property type="entry name" value="C1.5.6:_HAD__Beta-PGM__Phospha"/>
    <property type="match status" value="1"/>
</dbReference>
<dbReference type="NCBIfam" id="TIGR01509">
    <property type="entry name" value="HAD-SF-IA-v3"/>
    <property type="match status" value="1"/>
</dbReference>
<dbReference type="SFLD" id="SFLDG01129">
    <property type="entry name" value="C1.5:_HAD__Beta-PGM__Phosphata"/>
    <property type="match status" value="1"/>
</dbReference>
<dbReference type="Pfam" id="PF13419">
    <property type="entry name" value="HAD_2"/>
    <property type="match status" value="1"/>
</dbReference>
<dbReference type="InterPro" id="IPR050155">
    <property type="entry name" value="HAD-like_hydrolase_sf"/>
</dbReference>
<dbReference type="GO" id="GO:0016787">
    <property type="term" value="F:hydrolase activity"/>
    <property type="evidence" value="ECO:0007669"/>
    <property type="project" value="UniProtKB-KW"/>
</dbReference>
<evidence type="ECO:0000313" key="2">
    <source>
        <dbReference type="Proteomes" id="UP001499947"/>
    </source>
</evidence>
<dbReference type="PANTHER" id="PTHR43434:SF16">
    <property type="entry name" value="BLL8046 PROTEIN"/>
    <property type="match status" value="1"/>
</dbReference>
<dbReference type="SFLD" id="SFLDS00003">
    <property type="entry name" value="Haloacid_Dehalogenase"/>
    <property type="match status" value="1"/>
</dbReference>
<accession>A0ABN2HSR6</accession>
<protein>
    <submittedName>
        <fullName evidence="1">HAD family hydrolase</fullName>
    </submittedName>
</protein>
<organism evidence="1 2">
    <name type="scientific">Streptomyces yatensis</name>
    <dbReference type="NCBI Taxonomy" id="155177"/>
    <lineage>
        <taxon>Bacteria</taxon>
        <taxon>Bacillati</taxon>
        <taxon>Actinomycetota</taxon>
        <taxon>Actinomycetes</taxon>
        <taxon>Kitasatosporales</taxon>
        <taxon>Streptomycetaceae</taxon>
        <taxon>Streptomyces</taxon>
        <taxon>Streptomyces violaceusniger group</taxon>
    </lineage>
</organism>
<name>A0ABN2HSR6_9ACTN</name>
<dbReference type="Gene3D" id="1.10.150.240">
    <property type="entry name" value="Putative phosphatase, domain 2"/>
    <property type="match status" value="1"/>
</dbReference>
<dbReference type="Gene3D" id="3.40.50.1000">
    <property type="entry name" value="HAD superfamily/HAD-like"/>
    <property type="match status" value="1"/>
</dbReference>
<dbReference type="EMBL" id="BAAALR010000045">
    <property type="protein sequence ID" value="GAA1692534.1"/>
    <property type="molecule type" value="Genomic_DNA"/>
</dbReference>
<dbReference type="InterPro" id="IPR036412">
    <property type="entry name" value="HAD-like_sf"/>
</dbReference>
<dbReference type="SUPFAM" id="SSF56784">
    <property type="entry name" value="HAD-like"/>
    <property type="match status" value="1"/>
</dbReference>
<dbReference type="InterPro" id="IPR006439">
    <property type="entry name" value="HAD-SF_hydro_IA"/>
</dbReference>